<evidence type="ECO:0000313" key="3">
    <source>
        <dbReference type="Proteomes" id="UP000515135"/>
    </source>
</evidence>
<dbReference type="OrthoDB" id="10068942at2759"/>
<dbReference type="InterPro" id="IPR001878">
    <property type="entry name" value="Znf_CCHC"/>
</dbReference>
<dbReference type="KEGG" id="bbel:109472427"/>
<keyword evidence="3" id="KW-1185">Reference proteome</keyword>
<feature type="region of interest" description="Disordered" evidence="1">
    <location>
        <begin position="143"/>
        <end position="180"/>
    </location>
</feature>
<gene>
    <name evidence="4" type="primary">LOC109472427</name>
</gene>
<feature type="region of interest" description="Disordered" evidence="1">
    <location>
        <begin position="360"/>
        <end position="392"/>
    </location>
</feature>
<dbReference type="InterPro" id="IPR021109">
    <property type="entry name" value="Peptidase_aspartic_dom_sf"/>
</dbReference>
<dbReference type="AlphaFoldDB" id="A0A6P4YTS6"/>
<dbReference type="Proteomes" id="UP000515135">
    <property type="component" value="Unplaced"/>
</dbReference>
<dbReference type="Gene3D" id="4.10.60.10">
    <property type="entry name" value="Zinc finger, CCHC-type"/>
    <property type="match status" value="1"/>
</dbReference>
<proteinExistence type="predicted"/>
<dbReference type="RefSeq" id="XP_019627753.1">
    <property type="nucleotide sequence ID" value="XM_019772194.1"/>
</dbReference>
<dbReference type="PANTHER" id="PTHR33198">
    <property type="entry name" value="ANK_REP_REGION DOMAIN-CONTAINING PROTEIN-RELATED"/>
    <property type="match status" value="1"/>
</dbReference>
<evidence type="ECO:0000313" key="4">
    <source>
        <dbReference type="RefSeq" id="XP_019627753.1"/>
    </source>
</evidence>
<dbReference type="SMART" id="SM00343">
    <property type="entry name" value="ZnF_C2HC"/>
    <property type="match status" value="2"/>
</dbReference>
<feature type="domain" description="CCHC-type" evidence="2">
    <location>
        <begin position="188"/>
        <end position="206"/>
    </location>
</feature>
<reference evidence="4" key="1">
    <citation type="submission" date="2025-08" db="UniProtKB">
        <authorList>
            <consortium name="RefSeq"/>
        </authorList>
    </citation>
    <scope>IDENTIFICATION</scope>
    <source>
        <tissue evidence="4">Gonad</tissue>
    </source>
</reference>
<feature type="domain" description="CCHC-type" evidence="2">
    <location>
        <begin position="210"/>
        <end position="226"/>
    </location>
</feature>
<protein>
    <submittedName>
        <fullName evidence="4">Uncharacterized protein LOC109472427</fullName>
    </submittedName>
</protein>
<organism evidence="3 4">
    <name type="scientific">Branchiostoma belcheri</name>
    <name type="common">Amphioxus</name>
    <dbReference type="NCBI Taxonomy" id="7741"/>
    <lineage>
        <taxon>Eukaryota</taxon>
        <taxon>Metazoa</taxon>
        <taxon>Chordata</taxon>
        <taxon>Cephalochordata</taxon>
        <taxon>Leptocardii</taxon>
        <taxon>Amphioxiformes</taxon>
        <taxon>Branchiostomatidae</taxon>
        <taxon>Branchiostoma</taxon>
    </lineage>
</organism>
<evidence type="ECO:0000256" key="1">
    <source>
        <dbReference type="SAM" id="MobiDB-lite"/>
    </source>
</evidence>
<feature type="compositionally biased region" description="Polar residues" evidence="1">
    <location>
        <begin position="143"/>
        <end position="154"/>
    </location>
</feature>
<dbReference type="Gene3D" id="2.40.70.10">
    <property type="entry name" value="Acid Proteases"/>
    <property type="match status" value="1"/>
</dbReference>
<name>A0A6P4YTS6_BRABE</name>
<dbReference type="GO" id="GO:0003676">
    <property type="term" value="F:nucleic acid binding"/>
    <property type="evidence" value="ECO:0007669"/>
    <property type="project" value="InterPro"/>
</dbReference>
<accession>A0A6P4YTS6</accession>
<dbReference type="GO" id="GO:0008270">
    <property type="term" value="F:zinc ion binding"/>
    <property type="evidence" value="ECO:0007669"/>
    <property type="project" value="InterPro"/>
</dbReference>
<sequence length="392" mass="42576">MGRECLDILKNLDIPPDTANPNADPREDPAKIIEALDKHFKPLRNTVYERYKFNTCEQAQGEKIETYVARLRKLISTCDYGELKDEMLRDRIVLGIRDNKVRTRLLKKKNLTLQDALDECKTNETTSRQIKVIENGETVNYTSNGETVNYTSKGTTHRGPPNFGEETFPRSPRGLGAGASRKPKAAGSCFACGRSDHFAKDDRCPARGRKCSNCGMLNHFRAVCRGKRGQEVKKSGSTCNSVEGETDPGTDHYVFSMGGQAQKRAGTIDVKIGGVGVAGILIDSGATCNIISKGTWESLKGQRVEVRDQRKGGRNLYAYGSNKPLPTLGTFKAEVVCLSNAAATEAEVVVMDGPGRNLLSKETAEKLGGAASWPSADGSSKQPPGRSDGRGA</sequence>
<evidence type="ECO:0000259" key="2">
    <source>
        <dbReference type="SMART" id="SM00343"/>
    </source>
</evidence>
<dbReference type="GeneID" id="109472427"/>